<dbReference type="Proteomes" id="UP000274843">
    <property type="component" value="Unassembled WGS sequence"/>
</dbReference>
<evidence type="ECO:0000313" key="2">
    <source>
        <dbReference type="Proteomes" id="UP000274843"/>
    </source>
</evidence>
<accession>A0A3N2H8E9</accession>
<organism evidence="1 2">
    <name type="scientific">Amycolatopsis thermoflava</name>
    <dbReference type="NCBI Taxonomy" id="84480"/>
    <lineage>
        <taxon>Bacteria</taxon>
        <taxon>Bacillati</taxon>
        <taxon>Actinomycetota</taxon>
        <taxon>Actinomycetes</taxon>
        <taxon>Pseudonocardiales</taxon>
        <taxon>Pseudonocardiaceae</taxon>
        <taxon>Amycolatopsis</taxon>
        <taxon>Amycolatopsis methanolica group</taxon>
    </lineage>
</organism>
<dbReference type="RefSeq" id="WP_027929998.1">
    <property type="nucleotide sequence ID" value="NZ_CBDRBK010000002.1"/>
</dbReference>
<proteinExistence type="predicted"/>
<dbReference type="GeneID" id="301848897"/>
<dbReference type="EMBL" id="RKHY01000001">
    <property type="protein sequence ID" value="ROS45207.1"/>
    <property type="molecule type" value="Genomic_DNA"/>
</dbReference>
<dbReference type="AlphaFoldDB" id="A0A3N2H8E9"/>
<reference evidence="1 2" key="1">
    <citation type="submission" date="2018-11" db="EMBL/GenBank/DDBJ databases">
        <title>Sequencing the genomes of 1000 actinobacteria strains.</title>
        <authorList>
            <person name="Klenk H.-P."/>
        </authorList>
    </citation>
    <scope>NUCLEOTIDE SEQUENCE [LARGE SCALE GENOMIC DNA]</scope>
    <source>
        <strain evidence="1 2">DSM 44348</strain>
    </source>
</reference>
<name>A0A3N2H8E9_9PSEU</name>
<gene>
    <name evidence="1" type="ORF">EDD35_7671</name>
</gene>
<protein>
    <submittedName>
        <fullName evidence="1">Uncharacterized protein</fullName>
    </submittedName>
</protein>
<comment type="caution">
    <text evidence="1">The sequence shown here is derived from an EMBL/GenBank/DDBJ whole genome shotgun (WGS) entry which is preliminary data.</text>
</comment>
<sequence length="118" mass="12955">MTTTTLLTRIALDDALVAEDHAEECGFLDPLDRITCPVHRRWIHQCCHSDLHVSQVSGHRWCRPCKRALEVAVDEVLGTVALRCPKCARGSHTRADAQLITACEASLAAASRAVRRAA</sequence>
<keyword evidence="2" id="KW-1185">Reference proteome</keyword>
<evidence type="ECO:0000313" key="1">
    <source>
        <dbReference type="EMBL" id="ROS45207.1"/>
    </source>
</evidence>